<dbReference type="AlphaFoldDB" id="A0A1V9ZJG7"/>
<proteinExistence type="predicted"/>
<dbReference type="EMBL" id="JNBR01000090">
    <property type="protein sequence ID" value="OQR98071.1"/>
    <property type="molecule type" value="Genomic_DNA"/>
</dbReference>
<evidence type="ECO:0008006" key="3">
    <source>
        <dbReference type="Google" id="ProtNLM"/>
    </source>
</evidence>
<evidence type="ECO:0000313" key="2">
    <source>
        <dbReference type="Proteomes" id="UP000243579"/>
    </source>
</evidence>
<dbReference type="PANTHER" id="PTHR35763">
    <property type="entry name" value="COMPLEX 1 LYR-LIKE PROTEIN"/>
    <property type="match status" value="1"/>
</dbReference>
<name>A0A1V9ZJG7_ACHHY</name>
<dbReference type="PANTHER" id="PTHR35763:SF1">
    <property type="entry name" value="OS11G0133900 PROTEIN"/>
    <property type="match status" value="1"/>
</dbReference>
<gene>
    <name evidence="1" type="ORF">ACHHYP_09162</name>
</gene>
<organism evidence="1 2">
    <name type="scientific">Achlya hypogyna</name>
    <name type="common">Oomycete</name>
    <name type="synonym">Protoachlya hypogyna</name>
    <dbReference type="NCBI Taxonomy" id="1202772"/>
    <lineage>
        <taxon>Eukaryota</taxon>
        <taxon>Sar</taxon>
        <taxon>Stramenopiles</taxon>
        <taxon>Oomycota</taxon>
        <taxon>Saprolegniomycetes</taxon>
        <taxon>Saprolegniales</taxon>
        <taxon>Achlyaceae</taxon>
        <taxon>Achlya</taxon>
    </lineage>
</organism>
<dbReference type="Proteomes" id="UP000243579">
    <property type="component" value="Unassembled WGS sequence"/>
</dbReference>
<reference evidence="1 2" key="1">
    <citation type="journal article" date="2014" name="Genome Biol. Evol.">
        <title>The secreted proteins of Achlya hypogyna and Thraustotheca clavata identify the ancestral oomycete secretome and reveal gene acquisitions by horizontal gene transfer.</title>
        <authorList>
            <person name="Misner I."/>
            <person name="Blouin N."/>
            <person name="Leonard G."/>
            <person name="Richards T.A."/>
            <person name="Lane C.E."/>
        </authorList>
    </citation>
    <scope>NUCLEOTIDE SEQUENCE [LARGE SCALE GENOMIC DNA]</scope>
    <source>
        <strain evidence="1 2">ATCC 48635</strain>
    </source>
</reference>
<keyword evidence="2" id="KW-1185">Reference proteome</keyword>
<accession>A0A1V9ZJG7</accession>
<evidence type="ECO:0000313" key="1">
    <source>
        <dbReference type="EMBL" id="OQR98071.1"/>
    </source>
</evidence>
<protein>
    <recommendedName>
        <fullName evidence="3">Succinate dehydrogenase assembly factor 3, mitochondrial</fullName>
    </recommendedName>
</protein>
<sequence>MSRSMRMGSKTDVLKTLRSLLRLNRESTDNKVWSQHLMAQYRERQLETDREKIKHYRSEATDLLALWSGVAEQKRLWSLDAGIEKRFSPKEIVNKSARLVGLQVPDMYTDKDENKL</sequence>
<comment type="caution">
    <text evidence="1">The sequence shown here is derived from an EMBL/GenBank/DDBJ whole genome shotgun (WGS) entry which is preliminary data.</text>
</comment>
<dbReference type="OrthoDB" id="68400at2759"/>